<dbReference type="InterPro" id="IPR010935">
    <property type="entry name" value="SMC_hinge"/>
</dbReference>
<dbReference type="InterPro" id="IPR003395">
    <property type="entry name" value="RecF/RecN/SMC_N"/>
</dbReference>
<evidence type="ECO:0000313" key="10">
    <source>
        <dbReference type="EMBL" id="KAL3403028.1"/>
    </source>
</evidence>
<evidence type="ECO:0000256" key="4">
    <source>
        <dbReference type="ARBA" id="ARBA00023054"/>
    </source>
</evidence>
<dbReference type="InterPro" id="IPR024704">
    <property type="entry name" value="SMC"/>
</dbReference>
<dbReference type="Pfam" id="PF06470">
    <property type="entry name" value="SMC_hinge"/>
    <property type="match status" value="1"/>
</dbReference>
<dbReference type="AlphaFoldDB" id="A0ABD2XCG0"/>
<sequence>MPVFTKLEFKNFKTYRDLTTIEWQDFTAIVGPNGAGKSSMVDAIEFVFCFPCYEKKSVEVLKKIVCNRQLQDDPDINTWVQVSLEFNDSRQTFKREIDYQESTISYYIDEEEVVIEDYKEKLIENGINAKANNFLVRQNQIETIALQNPKERCSLFEHMSQSIKLKTEYARLKKQFEELQRSADVKKKDLKFHVEKLKQFIRNEKKANEFEKLQEEISNLEYDLYYAKFLRIDRSIDEVKVDNEKNEKDAENKQKLVNDVKSKIDILKNELKEYNDEKQQLDEIFEQLQRKKENISIQLEKVSCELSNCKNKLDKHEKLLENRKELDRARKENIKALEKDYEDIKYIKEKYQKSQSQVSPIELENKKYNTYEKLKLKVKQQIVQESAELDTCVRDIETENSKLNFKLYEKRMCIEKQQKDVNLKNERNSKLQRISEKIQNAEFERNKISKQMEDLRNEEKLLSEEIKNLNSEISDIIEKLNQLKECNHDNWREKMREEVLRQLKFNFNGVKDRLKNLCQVDDLRDNQDYRVAITKLMGDDFNSIIVDNNKTAINCINFIKNRYETEKHSVIEKFIPVSSLHPISLDIVRSKIADEPGPPILAIDAMLCSEDDIELVLNCVLKDSIICNSDSLASDLSSRKKLNCVSLNGSYYKKSGLFSGGLANLQQKTKQWNLNSQDQKQHLKEKKDEKVSRLYEIQRLMQKNEETMNSLKVKDEGLNYQLNKYLKPTKAQVQKELQKMEQLHSSVEVETSEKISQLDLEINGINRTIAQLDEKRKRILDNQNEIEDQIFQKFCKEFGFKNIREYEQGNFRNCKERLETITKYEHQLEVISSQIDYEKDRDTETPIQNLNEQVQKIQDQYNTLTKEKAKLDKRKLKVEAHNSFERYNEVKSAISKTEKIINQENSKLKSIQRELKSLTALLSNQNSVVSKLQDEKHNLLFDCKVNSIDLPLKEGNMKKLTLTSEDNYSSLESSEQLSDSEGKSSHIDEKYVEIDYDQLPEEIEGYQNSPLDRIDLFIENTTTRINALKEEKSKIQIDHMAKNLLNSIEKNVADKKKNYKQILEDLRIVKENFDKVRHERCLKFNDIFDQVSENIDQIFKNLYKNDAAQAVLLKENPEEPYLNGINFSCVIPNKRFCALENLSGGEKTMSALALLLATFRVRPTPFLIFDEIDAALDGVNISNMIDYFSELKTNTQIIIISHRSESVRHADGLVGVYISNESNSSQAVCLDLQKYNKVTSAKNNLKKSAKQRVERLMEKINDSY</sequence>
<dbReference type="SMART" id="SM00968">
    <property type="entry name" value="SMC_hinge"/>
    <property type="match status" value="1"/>
</dbReference>
<dbReference type="EMBL" id="JBJJXI010000032">
    <property type="protein sequence ID" value="KAL3403028.1"/>
    <property type="molecule type" value="Genomic_DNA"/>
</dbReference>
<gene>
    <name evidence="10" type="ORF">TKK_004171</name>
</gene>
<comment type="caution">
    <text evidence="10">The sequence shown here is derived from an EMBL/GenBank/DDBJ whole genome shotgun (WGS) entry which is preliminary data.</text>
</comment>
<evidence type="ECO:0000256" key="8">
    <source>
        <dbReference type="SAM" id="Coils"/>
    </source>
</evidence>
<keyword evidence="3" id="KW-0498">Mitosis</keyword>
<feature type="coiled-coil region" evidence="8">
    <location>
        <begin position="847"/>
        <end position="935"/>
    </location>
</feature>
<comment type="subcellular location">
    <subcellularLocation>
        <location evidence="1 7">Nucleus</location>
    </subcellularLocation>
</comment>
<feature type="coiled-coil region" evidence="8">
    <location>
        <begin position="414"/>
        <end position="486"/>
    </location>
</feature>
<dbReference type="Pfam" id="PF02463">
    <property type="entry name" value="SMC_N"/>
    <property type="match status" value="1"/>
</dbReference>
<comment type="similarity">
    <text evidence="7">Belongs to the SMC family.</text>
</comment>
<dbReference type="SUPFAM" id="SSF52540">
    <property type="entry name" value="P-loop containing nucleoside triphosphate hydrolases"/>
    <property type="match status" value="1"/>
</dbReference>
<evidence type="ECO:0000256" key="6">
    <source>
        <dbReference type="ARBA" id="ARBA00023306"/>
    </source>
</evidence>
<keyword evidence="2" id="KW-0132">Cell division</keyword>
<dbReference type="Gene3D" id="1.20.1060.20">
    <property type="match status" value="1"/>
</dbReference>
<dbReference type="InterPro" id="IPR027417">
    <property type="entry name" value="P-loop_NTPase"/>
</dbReference>
<evidence type="ECO:0000256" key="5">
    <source>
        <dbReference type="ARBA" id="ARBA00023242"/>
    </source>
</evidence>
<keyword evidence="11" id="KW-1185">Reference proteome</keyword>
<evidence type="ECO:0000256" key="2">
    <source>
        <dbReference type="ARBA" id="ARBA00022618"/>
    </source>
</evidence>
<dbReference type="GO" id="GO:0005634">
    <property type="term" value="C:nucleus"/>
    <property type="evidence" value="ECO:0007669"/>
    <property type="project" value="UniProtKB-SubCell"/>
</dbReference>
<dbReference type="InterPro" id="IPR036277">
    <property type="entry name" value="SMC_hinge_sf"/>
</dbReference>
<organism evidence="10 11">
    <name type="scientific">Trichogramma kaykai</name>
    <dbReference type="NCBI Taxonomy" id="54128"/>
    <lineage>
        <taxon>Eukaryota</taxon>
        <taxon>Metazoa</taxon>
        <taxon>Ecdysozoa</taxon>
        <taxon>Arthropoda</taxon>
        <taxon>Hexapoda</taxon>
        <taxon>Insecta</taxon>
        <taxon>Pterygota</taxon>
        <taxon>Neoptera</taxon>
        <taxon>Endopterygota</taxon>
        <taxon>Hymenoptera</taxon>
        <taxon>Apocrita</taxon>
        <taxon>Proctotrupomorpha</taxon>
        <taxon>Chalcidoidea</taxon>
        <taxon>Trichogrammatidae</taxon>
        <taxon>Trichogramma</taxon>
    </lineage>
</organism>
<dbReference type="SUPFAM" id="SSF75553">
    <property type="entry name" value="Smc hinge domain"/>
    <property type="match status" value="1"/>
</dbReference>
<dbReference type="PANTHER" id="PTHR18937:SF12">
    <property type="entry name" value="STRUCTURAL MAINTENANCE OF CHROMOSOMES PROTEIN"/>
    <property type="match status" value="1"/>
</dbReference>
<reference evidence="10 11" key="1">
    <citation type="journal article" date="2024" name="bioRxiv">
        <title>A reference genome for Trichogramma kaykai: A tiny desert-dwelling parasitoid wasp with competing sex-ratio distorters.</title>
        <authorList>
            <person name="Culotta J."/>
            <person name="Lindsey A.R."/>
        </authorList>
    </citation>
    <scope>NUCLEOTIDE SEQUENCE [LARGE SCALE GENOMIC DNA]</scope>
    <source>
        <strain evidence="10 11">KSX58</strain>
    </source>
</reference>
<evidence type="ECO:0000313" key="11">
    <source>
        <dbReference type="Proteomes" id="UP001627154"/>
    </source>
</evidence>
<feature type="domain" description="SMC hinge" evidence="9">
    <location>
        <begin position="508"/>
        <end position="637"/>
    </location>
</feature>
<dbReference type="GO" id="GO:0051301">
    <property type="term" value="P:cell division"/>
    <property type="evidence" value="ECO:0007669"/>
    <property type="project" value="UniProtKB-KW"/>
</dbReference>
<evidence type="ECO:0000256" key="7">
    <source>
        <dbReference type="PIRNR" id="PIRNR005719"/>
    </source>
</evidence>
<name>A0ABD2XCG0_9HYME</name>
<evidence type="ECO:0000259" key="9">
    <source>
        <dbReference type="SMART" id="SM00968"/>
    </source>
</evidence>
<dbReference type="Gene3D" id="3.40.50.300">
    <property type="entry name" value="P-loop containing nucleotide triphosphate hydrolases"/>
    <property type="match status" value="2"/>
</dbReference>
<keyword evidence="4 8" id="KW-0175">Coiled coil</keyword>
<dbReference type="Gene3D" id="3.30.70.1620">
    <property type="match status" value="1"/>
</dbReference>
<keyword evidence="6" id="KW-0131">Cell cycle</keyword>
<dbReference type="PIRSF" id="PIRSF005719">
    <property type="entry name" value="SMC"/>
    <property type="match status" value="1"/>
</dbReference>
<feature type="coiled-coil region" evidence="8">
    <location>
        <begin position="1018"/>
        <end position="1072"/>
    </location>
</feature>
<proteinExistence type="inferred from homology"/>
<protein>
    <recommendedName>
        <fullName evidence="7">Structural maintenance of chromosomes protein</fullName>
    </recommendedName>
</protein>
<evidence type="ECO:0000256" key="3">
    <source>
        <dbReference type="ARBA" id="ARBA00022776"/>
    </source>
</evidence>
<feature type="coiled-coil region" evidence="8">
    <location>
        <begin position="162"/>
        <end position="354"/>
    </location>
</feature>
<evidence type="ECO:0000256" key="1">
    <source>
        <dbReference type="ARBA" id="ARBA00004123"/>
    </source>
</evidence>
<dbReference type="PANTHER" id="PTHR18937">
    <property type="entry name" value="STRUCTURAL MAINTENANCE OF CHROMOSOMES SMC FAMILY MEMBER"/>
    <property type="match status" value="1"/>
</dbReference>
<dbReference type="Proteomes" id="UP001627154">
    <property type="component" value="Unassembled WGS sequence"/>
</dbReference>
<accession>A0ABD2XCG0</accession>
<keyword evidence="5 7" id="KW-0539">Nucleus</keyword>
<feature type="coiled-coil region" evidence="8">
    <location>
        <begin position="730"/>
        <end position="789"/>
    </location>
</feature>